<keyword evidence="3" id="KW-1185">Reference proteome</keyword>
<evidence type="ECO:0000313" key="2">
    <source>
        <dbReference type="EMBL" id="RGD55512.1"/>
    </source>
</evidence>
<dbReference type="AlphaFoldDB" id="A0A372ZJ22"/>
<dbReference type="EMBL" id="QVIG01000003">
    <property type="protein sequence ID" value="RGD55512.1"/>
    <property type="molecule type" value="Genomic_DNA"/>
</dbReference>
<keyword evidence="1" id="KW-0732">Signal</keyword>
<feature type="chain" id="PRO_5038442780" description="Lipoprotein" evidence="1">
    <location>
        <begin position="22"/>
        <end position="158"/>
    </location>
</feature>
<sequence>MRSALSAGVVLLAATSCSGSADAPLTSAQAKQKTDTYFTEIFLAFPKPISPVVDRDAEEKCFKKDAPSEPDGRVKAVTYRFLRDIPADHHDTIFDTFRGHLVVAGFKVTDSRPGVIVLTNPDNGFKASISDGDNWPTTLVVGFESPCVWPNGTKPPTG</sequence>
<evidence type="ECO:0008006" key="4">
    <source>
        <dbReference type="Google" id="ProtNLM"/>
    </source>
</evidence>
<protein>
    <recommendedName>
        <fullName evidence="4">Lipoprotein</fullName>
    </recommendedName>
</protein>
<reference evidence="2 3" key="1">
    <citation type="submission" date="2018-08" db="EMBL/GenBank/DDBJ databases">
        <title>Diversity &amp; Physiological Properties of Lignin-Decomposing Actinobacteria from Soil.</title>
        <authorList>
            <person name="Roh S.G."/>
            <person name="Kim S.B."/>
        </authorList>
    </citation>
    <scope>NUCLEOTIDE SEQUENCE [LARGE SCALE GENOMIC DNA]</scope>
    <source>
        <strain evidence="2 3">MMS17-GH009</strain>
    </source>
</reference>
<evidence type="ECO:0000256" key="1">
    <source>
        <dbReference type="SAM" id="SignalP"/>
    </source>
</evidence>
<proteinExistence type="predicted"/>
<evidence type="ECO:0000313" key="3">
    <source>
        <dbReference type="Proteomes" id="UP000263377"/>
    </source>
</evidence>
<organism evidence="2 3">
    <name type="scientific">Kitasatospora xanthocidica</name>
    <dbReference type="NCBI Taxonomy" id="83382"/>
    <lineage>
        <taxon>Bacteria</taxon>
        <taxon>Bacillati</taxon>
        <taxon>Actinomycetota</taxon>
        <taxon>Actinomycetes</taxon>
        <taxon>Kitasatosporales</taxon>
        <taxon>Streptomycetaceae</taxon>
        <taxon>Kitasatospora</taxon>
    </lineage>
</organism>
<dbReference type="Proteomes" id="UP000263377">
    <property type="component" value="Unassembled WGS sequence"/>
</dbReference>
<accession>A0A372ZJ22</accession>
<comment type="caution">
    <text evidence="2">The sequence shown here is derived from an EMBL/GenBank/DDBJ whole genome shotgun (WGS) entry which is preliminary data.</text>
</comment>
<feature type="signal peptide" evidence="1">
    <location>
        <begin position="1"/>
        <end position="21"/>
    </location>
</feature>
<name>A0A372ZJ22_9ACTN</name>
<gene>
    <name evidence="2" type="ORF">DR950_39830</name>
</gene>
<dbReference type="PROSITE" id="PS51257">
    <property type="entry name" value="PROKAR_LIPOPROTEIN"/>
    <property type="match status" value="1"/>
</dbReference>